<sequence length="154" mass="17758">MEQDWTELPWQTQTYSGAKDAHGNATEGVIYSYRCEDNEDVAIRKVINQSIDKAVSLFHRNVWDQSRYVIFGWDRESKVLSIAVSDDSKTVDSPDTVQCEIAHYLTSGQGQDLDQQADNIQYWIRDHLTTCGEFFSYSLIAVFHRQSRDKTVLL</sequence>
<dbReference type="AlphaFoldDB" id="A0A1X9N4W0"/>
<dbReference type="EMBL" id="CP019343">
    <property type="protein sequence ID" value="ARN72766.1"/>
    <property type="molecule type" value="Genomic_DNA"/>
</dbReference>
<gene>
    <name evidence="1" type="ORF">BST96_00735</name>
</gene>
<proteinExistence type="predicted"/>
<reference evidence="1 2" key="1">
    <citation type="submission" date="2016-11" db="EMBL/GenBank/DDBJ databases">
        <title>Trade-off between light-utilization and light-protection in marine flavobacteria.</title>
        <authorList>
            <person name="Kumagai Y."/>
        </authorList>
    </citation>
    <scope>NUCLEOTIDE SEQUENCE [LARGE SCALE GENOMIC DNA]</scope>
    <source>
        <strain evidence="1 2">NBRC 107125</strain>
    </source>
</reference>
<dbReference type="STRING" id="716816.BST96_00735"/>
<organism evidence="1 2">
    <name type="scientific">Oceanicoccus sagamiensis</name>
    <dbReference type="NCBI Taxonomy" id="716816"/>
    <lineage>
        <taxon>Bacteria</taxon>
        <taxon>Pseudomonadati</taxon>
        <taxon>Pseudomonadota</taxon>
        <taxon>Gammaproteobacteria</taxon>
        <taxon>Cellvibrionales</taxon>
        <taxon>Spongiibacteraceae</taxon>
        <taxon>Oceanicoccus</taxon>
    </lineage>
</organism>
<dbReference type="Proteomes" id="UP000193450">
    <property type="component" value="Chromosome"/>
</dbReference>
<keyword evidence="2" id="KW-1185">Reference proteome</keyword>
<dbReference type="RefSeq" id="WP_085756854.1">
    <property type="nucleotide sequence ID" value="NZ_CP019343.1"/>
</dbReference>
<dbReference type="KEGG" id="osg:BST96_00735"/>
<evidence type="ECO:0000313" key="2">
    <source>
        <dbReference type="Proteomes" id="UP000193450"/>
    </source>
</evidence>
<protein>
    <submittedName>
        <fullName evidence="1">Uncharacterized protein</fullName>
    </submittedName>
</protein>
<name>A0A1X9N4W0_9GAMM</name>
<accession>A0A1X9N4W0</accession>
<evidence type="ECO:0000313" key="1">
    <source>
        <dbReference type="EMBL" id="ARN72766.1"/>
    </source>
</evidence>
<dbReference type="OrthoDB" id="6089704at2"/>